<dbReference type="Gene3D" id="2.60.40.10">
    <property type="entry name" value="Immunoglobulins"/>
    <property type="match status" value="3"/>
</dbReference>
<evidence type="ECO:0000313" key="9">
    <source>
        <dbReference type="Proteomes" id="UP000659344"/>
    </source>
</evidence>
<dbReference type="SMART" id="SM00495">
    <property type="entry name" value="ChtBD3"/>
    <property type="match status" value="2"/>
</dbReference>
<dbReference type="Pfam" id="PF00704">
    <property type="entry name" value="Glyco_hydro_18"/>
    <property type="match status" value="1"/>
</dbReference>
<protein>
    <recommendedName>
        <fullName evidence="2">chitinase</fullName>
        <ecNumber evidence="2">3.2.1.14</ecNumber>
    </recommendedName>
</protein>
<evidence type="ECO:0000256" key="2">
    <source>
        <dbReference type="ARBA" id="ARBA00012729"/>
    </source>
</evidence>
<evidence type="ECO:0000256" key="4">
    <source>
        <dbReference type="ARBA" id="ARBA00023024"/>
    </source>
</evidence>
<keyword evidence="5" id="KW-0119">Carbohydrate metabolism</keyword>
<dbReference type="CDD" id="cd12215">
    <property type="entry name" value="ChiC_BD"/>
    <property type="match status" value="1"/>
</dbReference>
<evidence type="ECO:0000259" key="7">
    <source>
        <dbReference type="PROSITE" id="PS51910"/>
    </source>
</evidence>
<accession>A0ABQ1YJZ5</accession>
<proteinExistence type="predicted"/>
<dbReference type="Gene3D" id="3.10.50.10">
    <property type="match status" value="1"/>
</dbReference>
<keyword evidence="6" id="KW-0624">Polysaccharide degradation</keyword>
<gene>
    <name evidence="8" type="ORF">GCM10008013_31420</name>
</gene>
<dbReference type="PANTHER" id="PTHR11177">
    <property type="entry name" value="CHITINASE"/>
    <property type="match status" value="1"/>
</dbReference>
<dbReference type="CDD" id="cd12204">
    <property type="entry name" value="CBD_like"/>
    <property type="match status" value="1"/>
</dbReference>
<dbReference type="Pfam" id="PF02839">
    <property type="entry name" value="CBM_5_12"/>
    <property type="match status" value="1"/>
</dbReference>
<dbReference type="InterPro" id="IPR050314">
    <property type="entry name" value="Glycosyl_Hydrlase_18"/>
</dbReference>
<dbReference type="EC" id="3.2.1.14" evidence="2"/>
<dbReference type="InterPro" id="IPR011583">
    <property type="entry name" value="Chitinase_II/V-like_cat"/>
</dbReference>
<dbReference type="SMART" id="SM00636">
    <property type="entry name" value="Glyco_18"/>
    <property type="match status" value="1"/>
</dbReference>
<dbReference type="Pfam" id="PF14600">
    <property type="entry name" value="CBM_5_12_2"/>
    <property type="match status" value="1"/>
</dbReference>
<keyword evidence="3" id="KW-0378">Hydrolase</keyword>
<dbReference type="Pfam" id="PF16403">
    <property type="entry name" value="Bact_surface_Ig-like"/>
    <property type="match status" value="3"/>
</dbReference>
<dbReference type="InterPro" id="IPR032798">
    <property type="entry name" value="CBM_5_12_2"/>
</dbReference>
<evidence type="ECO:0000256" key="1">
    <source>
        <dbReference type="ARBA" id="ARBA00000822"/>
    </source>
</evidence>
<dbReference type="SUPFAM" id="SSF54556">
    <property type="entry name" value="Chitinase insertion domain"/>
    <property type="match status" value="1"/>
</dbReference>
<dbReference type="InterPro" id="IPR001223">
    <property type="entry name" value="Glyco_hydro18_cat"/>
</dbReference>
<dbReference type="Gene3D" id="3.20.20.80">
    <property type="entry name" value="Glycosidases"/>
    <property type="match status" value="1"/>
</dbReference>
<reference evidence="9" key="1">
    <citation type="journal article" date="2019" name="Int. J. Syst. Evol. Microbiol.">
        <title>The Global Catalogue of Microorganisms (GCM) 10K type strain sequencing project: providing services to taxonomists for standard genome sequencing and annotation.</title>
        <authorList>
            <consortium name="The Broad Institute Genomics Platform"/>
            <consortium name="The Broad Institute Genome Sequencing Center for Infectious Disease"/>
            <person name="Wu L."/>
            <person name="Ma J."/>
        </authorList>
    </citation>
    <scope>NUCLEOTIDE SEQUENCE [LARGE SCALE GENOMIC DNA]</scope>
    <source>
        <strain evidence="9">CGMCC 1.12769</strain>
    </source>
</reference>
<dbReference type="InterPro" id="IPR029070">
    <property type="entry name" value="Chitinase_insertion_sf"/>
</dbReference>
<evidence type="ECO:0000313" key="8">
    <source>
        <dbReference type="EMBL" id="GGH29052.1"/>
    </source>
</evidence>
<evidence type="ECO:0000256" key="3">
    <source>
        <dbReference type="ARBA" id="ARBA00022801"/>
    </source>
</evidence>
<dbReference type="CDD" id="cd06548">
    <property type="entry name" value="GH18_chitinase"/>
    <property type="match status" value="1"/>
</dbReference>
<evidence type="ECO:0000256" key="6">
    <source>
        <dbReference type="ARBA" id="ARBA00023326"/>
    </source>
</evidence>
<evidence type="ECO:0000256" key="5">
    <source>
        <dbReference type="ARBA" id="ARBA00023277"/>
    </source>
</evidence>
<dbReference type="PANTHER" id="PTHR11177:SF317">
    <property type="entry name" value="CHITINASE 12-RELATED"/>
    <property type="match status" value="1"/>
</dbReference>
<dbReference type="InterPro" id="IPR032179">
    <property type="entry name" value="Cry22Aa_Ig-like"/>
</dbReference>
<dbReference type="InterPro" id="IPR003610">
    <property type="entry name" value="CBM5/12"/>
</dbReference>
<feature type="domain" description="GH18" evidence="7">
    <location>
        <begin position="49"/>
        <end position="469"/>
    </location>
</feature>
<comment type="caution">
    <text evidence="8">The sequence shown here is derived from an EMBL/GenBank/DDBJ whole genome shotgun (WGS) entry which is preliminary data.</text>
</comment>
<dbReference type="InterPro" id="IPR036573">
    <property type="entry name" value="CBM_sf_5/12"/>
</dbReference>
<dbReference type="Proteomes" id="UP000659344">
    <property type="component" value="Unassembled WGS sequence"/>
</dbReference>
<keyword evidence="4" id="KW-0146">Chitin degradation</keyword>
<keyword evidence="9" id="KW-1185">Reference proteome</keyword>
<dbReference type="SUPFAM" id="SSF51055">
    <property type="entry name" value="Carbohydrate binding domain"/>
    <property type="match status" value="2"/>
</dbReference>
<name>A0ABQ1YJZ5_9BACL</name>
<comment type="catalytic activity">
    <reaction evidence="1">
        <text>Random endo-hydrolysis of N-acetyl-beta-D-glucosaminide (1-&gt;4)-beta-linkages in chitin and chitodextrins.</text>
        <dbReference type="EC" id="3.2.1.14"/>
    </reaction>
</comment>
<organism evidence="8 9">
    <name type="scientific">Paenibacillus segetis</name>
    <dbReference type="NCBI Taxonomy" id="1325360"/>
    <lineage>
        <taxon>Bacteria</taxon>
        <taxon>Bacillati</taxon>
        <taxon>Bacillota</taxon>
        <taxon>Bacilli</taxon>
        <taxon>Bacillales</taxon>
        <taxon>Paenibacillaceae</taxon>
        <taxon>Paenibacillus</taxon>
    </lineage>
</organism>
<dbReference type="PROSITE" id="PS51910">
    <property type="entry name" value="GH18_2"/>
    <property type="match status" value="1"/>
</dbReference>
<dbReference type="CDD" id="cd20174">
    <property type="entry name" value="GH18_LinChi78-like_UFR"/>
    <property type="match status" value="1"/>
</dbReference>
<dbReference type="SUPFAM" id="SSF51445">
    <property type="entry name" value="(Trans)glycosidases"/>
    <property type="match status" value="1"/>
</dbReference>
<sequence length="948" mass="102000">MKVNSRKRYSRRIFTISVMAVLLFVTTLTPIYTSGHDSKAYAASTTKEVRNVMYYGDWSIWGGQGNFYPKDIPADQLTHLNFAFLDFDANGNLVFTDKDAAVGAPVGQAGVQWGAANAGILMALQQLRAENPNLKIGISIGGWSKSGDFSVVAADSTKRAKLVSNVMKFVKYTNMDFVDLDWEFPGDVRQPDLVDNKNDEGTKYARPEDKANFITLLQDLRAALNTQGADIGKYYELTVALPAPKAKVDLGIDVAKLFAVVDFANIMSYDMRGAWDEYSGHHTGLYPNPNDPLKGNNLSVHETVQYLLQKGAQPNQIVVGAAYYTRGWEKVSVGPDASLPGLFGKAELIAKDADLTPTYGAANEAALTVGDGGRRSGSWAYRSINALKAKYPNLKEYWDNTAKAPYLYDAASGAFFTYDNVRSIQEKAKYVLDNNLGGMIAWMASEDNPTTSTKRDELAKATKQGLFGSSPLAAREIKYSKLNVTVTITPYTENWGTGKGYDIKIVNNERLSESDAVLKEVELGAKSIKLPKYYIKANGALTSGDYSAGTVTQENGYTVVDLKSVYDGKLLSPNGTYTFKLKGDAVIDSIELVQRVSDNSPEIGRQTVFGSTTPVNQAPVLSGVANKTITVGDSFDPKSGVSATDKEDGDLTAAIQITGTVNTAVAGNYTLTYSVADSKGLVTQQQRIITVAAVVNEAPVFSGVTNKTITVGESFDPKSGVTATDKEDGDLTVAIQITGTVNPAVAGTYTLTYSVADSKGLVTQQQRIITVAAVVNEAPVFSGVTNKTITVGEAFDPKSGVTATDKEDGDLTAAIQITGTINPTIAGTYTLTYSVTDSKGLSTQLQRVITVTAASTDTFDPAKVYVKGDVVIYKGVKYTAKWWTQGGTPDSSQAWEKETVSNGDGSVDYISGTAYTAGNKVRYDGKVYEAKWWTNSVPGSDSSWQLIS</sequence>
<dbReference type="Gene3D" id="2.10.10.20">
    <property type="entry name" value="Carbohydrate-binding module superfamily 5/12"/>
    <property type="match status" value="2"/>
</dbReference>
<dbReference type="InterPro" id="IPR013783">
    <property type="entry name" value="Ig-like_fold"/>
</dbReference>
<dbReference type="EMBL" id="BMFT01000001">
    <property type="protein sequence ID" value="GGH29052.1"/>
    <property type="molecule type" value="Genomic_DNA"/>
</dbReference>
<dbReference type="InterPro" id="IPR017853">
    <property type="entry name" value="GH"/>
</dbReference>